<evidence type="ECO:0000256" key="4">
    <source>
        <dbReference type="ARBA" id="ARBA00023053"/>
    </source>
</evidence>
<sequence>MSKIITLRKGLDINLRGKAQESLADAPQASEYALSPLDFEGVTPKLLVKVGDEVKAGTPLFFNKYSERVLFTSPVSGTVAAVNRGEKRKVLSVTVTPDATQSYEEFAKPDLQKASREEIVELLLRSGLWPMIVQRPYGIIADPNDTPKAVFISAFDSAPLAPDYNFVLRNEQKNLQAGIEVMRRLTPGKVHLSVRAKAEGQMPMLKGAELHTFAGKHPAGNVGIQIHHIDPVNKGDVVWTVNIQDLAIIGRLFNEGRVDMTKIIAVAGSEIEKPQYCRVVAGARVDSILRGNVKPQKEGDHVRIISGNVLTGTKTPADGFLGFYANQLTVIPEGDKYELLGWAMPRFNKFSVSRSYFSWLCPKKAYDLDTNMNGGERPFVVTGLYEQYLPMDIYPMYLLKACLAGDIDKMENLGIYEVVEEDFALCEFVDPSKIEIQQIIRDGINLMIKEA</sequence>
<evidence type="ECO:0000256" key="3">
    <source>
        <dbReference type="ARBA" id="ARBA00023027"/>
    </source>
</evidence>
<dbReference type="HAMAP" id="MF_00425">
    <property type="entry name" value="NqrA"/>
    <property type="match status" value="1"/>
</dbReference>
<evidence type="ECO:0000313" key="12">
    <source>
        <dbReference type="EMBL" id="KAA2560451.1"/>
    </source>
</evidence>
<evidence type="ECO:0000313" key="15">
    <source>
        <dbReference type="Proteomes" id="UP000195772"/>
    </source>
</evidence>
<evidence type="ECO:0000259" key="10">
    <source>
        <dbReference type="Pfam" id="PF11973"/>
    </source>
</evidence>
<keyword evidence="5 8" id="KW-0406">Ion transport</keyword>
<organism evidence="14 15">
    <name type="scientific">Alistipes onderdonkii</name>
    <dbReference type="NCBI Taxonomy" id="328813"/>
    <lineage>
        <taxon>Bacteria</taxon>
        <taxon>Pseudomonadati</taxon>
        <taxon>Bacteroidota</taxon>
        <taxon>Bacteroidia</taxon>
        <taxon>Bacteroidales</taxon>
        <taxon>Rikenellaceae</taxon>
        <taxon>Alistipes</taxon>
    </lineage>
</organism>
<dbReference type="RefSeq" id="WP_022331693.1">
    <property type="nucleotide sequence ID" value="NZ_AP031440.1"/>
</dbReference>
<dbReference type="GO" id="GO:0016655">
    <property type="term" value="F:oxidoreductase activity, acting on NAD(P)H, quinone or similar compound as acceptor"/>
    <property type="evidence" value="ECO:0007669"/>
    <property type="project" value="UniProtKB-UniRule"/>
</dbReference>
<evidence type="ECO:0000256" key="5">
    <source>
        <dbReference type="ARBA" id="ARBA00023065"/>
    </source>
</evidence>
<dbReference type="Proteomes" id="UP000195772">
    <property type="component" value="Unassembled WGS sequence"/>
</dbReference>
<dbReference type="Pfam" id="PF24836">
    <property type="entry name" value="NQRA_2nd"/>
    <property type="match status" value="1"/>
</dbReference>
<feature type="domain" description="Na(+)-translocating NADH-quinone reductase subunit A C-terminal" evidence="10">
    <location>
        <begin position="263"/>
        <end position="315"/>
    </location>
</feature>
<dbReference type="Gene3D" id="2.40.50.100">
    <property type="match status" value="1"/>
</dbReference>
<evidence type="ECO:0000313" key="16">
    <source>
        <dbReference type="Proteomes" id="UP000323119"/>
    </source>
</evidence>
<reference evidence="15" key="1">
    <citation type="submission" date="2017-04" db="EMBL/GenBank/DDBJ databases">
        <title>Function of individual gut microbiota members based on whole genome sequencing of pure cultures obtained from chicken caecum.</title>
        <authorList>
            <person name="Medvecky M."/>
            <person name="Cejkova D."/>
            <person name="Polansky O."/>
            <person name="Karasova D."/>
            <person name="Kubasova T."/>
            <person name="Cizek A."/>
            <person name="Rychlik I."/>
        </authorList>
    </citation>
    <scope>NUCLEOTIDE SEQUENCE [LARGE SCALE GENOMIC DNA]</scope>
    <source>
        <strain evidence="15">An90</strain>
    </source>
</reference>
<reference evidence="13" key="4">
    <citation type="submission" date="2022-06" db="EMBL/GenBank/DDBJ databases">
        <title>Isolation of gut microbiota from human fecal samples.</title>
        <authorList>
            <person name="Pamer E.G."/>
            <person name="Barat B."/>
            <person name="Waligurski E."/>
            <person name="Medina S."/>
            <person name="Paddock L."/>
            <person name="Mostad J."/>
        </authorList>
    </citation>
    <scope>NUCLEOTIDE SEQUENCE</scope>
    <source>
        <strain evidence="13">DFI.6.22</strain>
    </source>
</reference>
<keyword evidence="6 8" id="KW-0830">Ubiquinone</keyword>
<dbReference type="NCBIfam" id="TIGR01936">
    <property type="entry name" value="nqrA"/>
    <property type="match status" value="1"/>
</dbReference>
<dbReference type="EMBL" id="NFHB01000007">
    <property type="protein sequence ID" value="OUN02627.1"/>
    <property type="molecule type" value="Genomic_DNA"/>
</dbReference>
<dbReference type="InterPro" id="IPR022615">
    <property type="entry name" value="NqrA_C_domain"/>
</dbReference>
<dbReference type="NCBIfam" id="NF003761">
    <property type="entry name" value="PRK05352.1-4"/>
    <property type="match status" value="1"/>
</dbReference>
<dbReference type="EMBL" id="JANGBQ010000003">
    <property type="protein sequence ID" value="MCQ5081735.1"/>
    <property type="molecule type" value="Genomic_DNA"/>
</dbReference>
<evidence type="ECO:0000256" key="6">
    <source>
        <dbReference type="ARBA" id="ARBA00023075"/>
    </source>
</evidence>
<evidence type="ECO:0000256" key="8">
    <source>
        <dbReference type="HAMAP-Rule" id="MF_00425"/>
    </source>
</evidence>
<evidence type="ECO:0000256" key="1">
    <source>
        <dbReference type="ARBA" id="ARBA00022448"/>
    </source>
</evidence>
<keyword evidence="7 8" id="KW-0739">Sodium transport</keyword>
<gene>
    <name evidence="8" type="primary">nqrA</name>
    <name evidence="14" type="ORF">B5G41_11320</name>
    <name evidence="12" type="ORF">F2S36_10075</name>
    <name evidence="13" type="ORF">NE651_02390</name>
</gene>
<dbReference type="InterPro" id="IPR008703">
    <property type="entry name" value="NqrA"/>
</dbReference>
<evidence type="ECO:0000259" key="9">
    <source>
        <dbReference type="Pfam" id="PF05896"/>
    </source>
</evidence>
<keyword evidence="1 8" id="KW-0813">Transport</keyword>
<dbReference type="PANTHER" id="PTHR37839:SF1">
    <property type="entry name" value="NA(+)-TRANSLOCATING NADH-QUINONE REDUCTASE SUBUNIT A"/>
    <property type="match status" value="1"/>
</dbReference>
<dbReference type="Proteomes" id="UP001205035">
    <property type="component" value="Unassembled WGS sequence"/>
</dbReference>
<dbReference type="Pfam" id="PF11973">
    <property type="entry name" value="NQRA_SLBB"/>
    <property type="match status" value="1"/>
</dbReference>
<feature type="domain" description="NqrA second alpha/beta" evidence="11">
    <location>
        <begin position="115"/>
        <end position="258"/>
    </location>
</feature>
<dbReference type="GO" id="GO:0006814">
    <property type="term" value="P:sodium ion transport"/>
    <property type="evidence" value="ECO:0007669"/>
    <property type="project" value="UniProtKB-UniRule"/>
</dbReference>
<reference evidence="12 16" key="3">
    <citation type="journal article" date="2019" name="Nat. Med.">
        <title>A library of human gut bacterial isolates paired with longitudinal multiomics data enables mechanistic microbiome research.</title>
        <authorList>
            <person name="Poyet M."/>
            <person name="Groussin M."/>
            <person name="Gibbons S.M."/>
            <person name="Avila-Pacheco J."/>
            <person name="Jiang X."/>
            <person name="Kearney S.M."/>
            <person name="Perrotta A.R."/>
            <person name="Berdy B."/>
            <person name="Zhao S."/>
            <person name="Lieberman T.D."/>
            <person name="Swanson P.K."/>
            <person name="Smith M."/>
            <person name="Roesemann S."/>
            <person name="Alexander J.E."/>
            <person name="Rich S.A."/>
            <person name="Livny J."/>
            <person name="Vlamakis H."/>
            <person name="Clish C."/>
            <person name="Bullock K."/>
            <person name="Deik A."/>
            <person name="Scott J."/>
            <person name="Pierce K.A."/>
            <person name="Xavier R.J."/>
            <person name="Alm E.J."/>
        </authorList>
    </citation>
    <scope>NUCLEOTIDE SEQUENCE [LARGE SCALE GENOMIC DNA]</scope>
    <source>
        <strain evidence="12 16">BIOML-A204</strain>
    </source>
</reference>
<keyword evidence="4 8" id="KW-0915">Sodium</keyword>
<dbReference type="AlphaFoldDB" id="A0A1Y3QW51"/>
<dbReference type="EMBL" id="VVUY01000007">
    <property type="protein sequence ID" value="KAA2560451.1"/>
    <property type="molecule type" value="Genomic_DNA"/>
</dbReference>
<reference evidence="14" key="2">
    <citation type="journal article" date="2018" name="BMC Genomics">
        <title>Whole genome sequencing and function prediction of 133 gut anaerobes isolated from chicken caecum in pure cultures.</title>
        <authorList>
            <person name="Medvecky M."/>
            <person name="Cejkova D."/>
            <person name="Polansky O."/>
            <person name="Karasova D."/>
            <person name="Kubasova T."/>
            <person name="Cizek A."/>
            <person name="Rychlik I."/>
        </authorList>
    </citation>
    <scope>NUCLEOTIDE SEQUENCE</scope>
    <source>
        <strain evidence="14">An90</strain>
    </source>
</reference>
<dbReference type="Pfam" id="PF05896">
    <property type="entry name" value="NQRA_N"/>
    <property type="match status" value="1"/>
</dbReference>
<comment type="function">
    <text evidence="8">NQR complex catalyzes the reduction of ubiquinone-1 to ubiquinol by two successive reactions, coupled with the transport of Na(+) ions from the cytoplasm to the periplasm. NqrA to NqrE are probably involved in the second step, the conversion of ubisemiquinone to ubiquinol.</text>
</comment>
<comment type="caution">
    <text evidence="14">The sequence shown here is derived from an EMBL/GenBank/DDBJ whole genome shotgun (WGS) entry which is preliminary data.</text>
</comment>
<comment type="subunit">
    <text evidence="8">Composed of six subunits; NqrA, NqrB, NqrC, NqrD, NqrE and NqrF.</text>
</comment>
<evidence type="ECO:0000256" key="2">
    <source>
        <dbReference type="ARBA" id="ARBA00022967"/>
    </source>
</evidence>
<evidence type="ECO:0000313" key="13">
    <source>
        <dbReference type="EMBL" id="MCQ5081735.1"/>
    </source>
</evidence>
<name>A0A1Y3QW51_9BACT</name>
<dbReference type="OrthoDB" id="9774536at2"/>
<keyword evidence="3 8" id="KW-0520">NAD</keyword>
<proteinExistence type="inferred from homology"/>
<protein>
    <recommendedName>
        <fullName evidence="8">Na(+)-translocating NADH-quinone reductase subunit A</fullName>
        <shortName evidence="8">Na(+)-NQR subunit A</shortName>
        <shortName evidence="8">Na(+)-translocating NQR subunit A</shortName>
        <ecNumber evidence="8">7.2.1.1</ecNumber>
    </recommendedName>
    <alternativeName>
        <fullName evidence="8">NQR complex subunit A</fullName>
    </alternativeName>
    <alternativeName>
        <fullName evidence="8">NQR-1 subunit A</fullName>
    </alternativeName>
</protein>
<evidence type="ECO:0000259" key="11">
    <source>
        <dbReference type="Pfam" id="PF24836"/>
    </source>
</evidence>
<comment type="catalytic activity">
    <reaction evidence="8">
        <text>a ubiquinone + n Na(+)(in) + NADH + H(+) = a ubiquinol + n Na(+)(out) + NAD(+)</text>
        <dbReference type="Rhea" id="RHEA:47748"/>
        <dbReference type="Rhea" id="RHEA-COMP:9565"/>
        <dbReference type="Rhea" id="RHEA-COMP:9566"/>
        <dbReference type="ChEBI" id="CHEBI:15378"/>
        <dbReference type="ChEBI" id="CHEBI:16389"/>
        <dbReference type="ChEBI" id="CHEBI:17976"/>
        <dbReference type="ChEBI" id="CHEBI:29101"/>
        <dbReference type="ChEBI" id="CHEBI:57540"/>
        <dbReference type="ChEBI" id="CHEBI:57945"/>
        <dbReference type="EC" id="7.2.1.1"/>
    </reaction>
</comment>
<dbReference type="EC" id="7.2.1.1" evidence="8"/>
<dbReference type="GeneID" id="59809652"/>
<feature type="domain" description="NqrA N-terminal barrel-sandwich hybrid" evidence="9">
    <location>
        <begin position="5"/>
        <end position="96"/>
    </location>
</feature>
<evidence type="ECO:0000256" key="7">
    <source>
        <dbReference type="ARBA" id="ARBA00023201"/>
    </source>
</evidence>
<dbReference type="PANTHER" id="PTHR37839">
    <property type="entry name" value="NA(+)-TRANSLOCATING NADH-QUINONE REDUCTASE SUBUNIT A"/>
    <property type="match status" value="1"/>
</dbReference>
<keyword evidence="2 8" id="KW-1278">Translocase</keyword>
<accession>A0A1Y3QW51</accession>
<dbReference type="eggNOG" id="COG1726">
    <property type="taxonomic scope" value="Bacteria"/>
</dbReference>
<dbReference type="InterPro" id="IPR056147">
    <property type="entry name" value="NQRA_N"/>
</dbReference>
<dbReference type="InterPro" id="IPR056148">
    <property type="entry name" value="NQRA_2nd"/>
</dbReference>
<dbReference type="Proteomes" id="UP000323119">
    <property type="component" value="Unassembled WGS sequence"/>
</dbReference>
<evidence type="ECO:0000313" key="14">
    <source>
        <dbReference type="EMBL" id="OUN02627.1"/>
    </source>
</evidence>
<comment type="similarity">
    <text evidence="8">Belongs to the NqrA family.</text>
</comment>